<protein>
    <submittedName>
        <fullName evidence="2">Uncharacterized protein</fullName>
    </submittedName>
</protein>
<name>A0A918QIF8_9ACTN</name>
<keyword evidence="3" id="KW-1185">Reference proteome</keyword>
<feature type="region of interest" description="Disordered" evidence="1">
    <location>
        <begin position="79"/>
        <end position="139"/>
    </location>
</feature>
<dbReference type="Proteomes" id="UP000630936">
    <property type="component" value="Unassembled WGS sequence"/>
</dbReference>
<dbReference type="RefSeq" id="WP_190125470.1">
    <property type="nucleotide sequence ID" value="NZ_BMWG01000019.1"/>
</dbReference>
<reference evidence="2" key="1">
    <citation type="journal article" date="2014" name="Int. J. Syst. Evol. Microbiol.">
        <title>Complete genome sequence of Corynebacterium casei LMG S-19264T (=DSM 44701T), isolated from a smear-ripened cheese.</title>
        <authorList>
            <consortium name="US DOE Joint Genome Institute (JGI-PGF)"/>
            <person name="Walter F."/>
            <person name="Albersmeier A."/>
            <person name="Kalinowski J."/>
            <person name="Ruckert C."/>
        </authorList>
    </citation>
    <scope>NUCLEOTIDE SEQUENCE</scope>
    <source>
        <strain evidence="2">JCM 4988</strain>
    </source>
</reference>
<accession>A0A918QIF8</accession>
<dbReference type="AlphaFoldDB" id="A0A918QIF8"/>
<evidence type="ECO:0000313" key="3">
    <source>
        <dbReference type="Proteomes" id="UP000630936"/>
    </source>
</evidence>
<evidence type="ECO:0000256" key="1">
    <source>
        <dbReference type="SAM" id="MobiDB-lite"/>
    </source>
</evidence>
<comment type="caution">
    <text evidence="2">The sequence shown here is derived from an EMBL/GenBank/DDBJ whole genome shotgun (WGS) entry which is preliminary data.</text>
</comment>
<organism evidence="2 3">
    <name type="scientific">Streptomyces inusitatus</name>
    <dbReference type="NCBI Taxonomy" id="68221"/>
    <lineage>
        <taxon>Bacteria</taxon>
        <taxon>Bacillati</taxon>
        <taxon>Actinomycetota</taxon>
        <taxon>Actinomycetes</taxon>
        <taxon>Kitasatosporales</taxon>
        <taxon>Streptomycetaceae</taxon>
        <taxon>Streptomyces</taxon>
    </lineage>
</organism>
<reference evidence="2" key="2">
    <citation type="submission" date="2020-09" db="EMBL/GenBank/DDBJ databases">
        <authorList>
            <person name="Sun Q."/>
            <person name="Ohkuma M."/>
        </authorList>
    </citation>
    <scope>NUCLEOTIDE SEQUENCE</scope>
    <source>
        <strain evidence="2">JCM 4988</strain>
    </source>
</reference>
<dbReference type="EMBL" id="BMWG01000019">
    <property type="protein sequence ID" value="GGZ49855.1"/>
    <property type="molecule type" value="Genomic_DNA"/>
</dbReference>
<evidence type="ECO:0000313" key="2">
    <source>
        <dbReference type="EMBL" id="GGZ49855.1"/>
    </source>
</evidence>
<gene>
    <name evidence="2" type="ORF">GCM10010387_50180</name>
</gene>
<proteinExistence type="predicted"/>
<sequence length="174" mass="19112">MGAIDPAHRIRPGFDPQEQESATLPILGFLLSAVWAIGQTGNLTRDNECAMEQLQNAELRGLRAAEAARLTMSRLTEREYDDELAEEERNCEQTEPDVGFSPGAAHRAEFHGPAARPLGRPGHRDGPRGQQRPPDLIGYGALTDLDGLDRLDLRAAIGVLERLADRTATHSRQQ</sequence>